<accession>A0A3R7KMU3</accession>
<dbReference type="GO" id="GO:0030163">
    <property type="term" value="P:protein catabolic process"/>
    <property type="evidence" value="ECO:0007669"/>
    <property type="project" value="InterPro"/>
</dbReference>
<dbReference type="Proteomes" id="UP000283634">
    <property type="component" value="Unassembled WGS sequence"/>
</dbReference>
<evidence type="ECO:0000313" key="1">
    <source>
        <dbReference type="EMBL" id="RNF04839.1"/>
    </source>
</evidence>
<dbReference type="OrthoDB" id="2122564at2759"/>
<sequence>MRHTRKHFRVEGGDDLPAVDMEQEVRDATSRNDVCTILPLTSEGVKLLSRFYPPVKNAADMDTLAKRLSRMGSHNEFGFSPLFSPLLVDAACQRGIFPMSILVDADHYLFAPKLHHERCVTQLQPPVKGFPMSSDDKEGKFVVEMLHVSKKYLLGRNESTRTRSFDVFINRNEDIVPALSLIVAQHGENWMCRALRACLIHMFFNKDSYRTKIVVVAVCRHRYPSDPGENATNSNEQVCNFAEGDAVNEGDLISTEVGFIVGDIYCSMTGAYSSSGSGTLQLAVTGEALRTAGCSVWDLGMDMMYKRKMLNCVSLPRKQWLEFVREHVADVSVAETIEGRLREQFSEGVAVRPLLLRT</sequence>
<dbReference type="GO" id="GO:0005737">
    <property type="term" value="C:cytoplasm"/>
    <property type="evidence" value="ECO:0007669"/>
    <property type="project" value="TreeGrafter"/>
</dbReference>
<dbReference type="GeneID" id="40328904"/>
<organism evidence="1 2">
    <name type="scientific">Trypanosoma rangeli</name>
    <dbReference type="NCBI Taxonomy" id="5698"/>
    <lineage>
        <taxon>Eukaryota</taxon>
        <taxon>Discoba</taxon>
        <taxon>Euglenozoa</taxon>
        <taxon>Kinetoplastea</taxon>
        <taxon>Metakinetoplastina</taxon>
        <taxon>Trypanosomatida</taxon>
        <taxon>Trypanosomatidae</taxon>
        <taxon>Trypanosoma</taxon>
        <taxon>Herpetosoma</taxon>
    </lineage>
</organism>
<name>A0A3R7KMU3_TRYRA</name>
<gene>
    <name evidence="1" type="ORF">TraAM80_04971</name>
</gene>
<dbReference type="InterPro" id="IPR042203">
    <property type="entry name" value="Leu/Phe-tRNA_Trfase_C"/>
</dbReference>
<protein>
    <submittedName>
        <fullName evidence="1">Uncharacterized protein</fullName>
    </submittedName>
</protein>
<comment type="caution">
    <text evidence="1">The sequence shown here is derived from an EMBL/GenBank/DDBJ whole genome shotgun (WGS) entry which is preliminary data.</text>
</comment>
<dbReference type="PANTHER" id="PTHR30098:SF2">
    <property type="entry name" value="LEUCYL_PHENYLALANYL-TRNA--PROTEIN TRANSFERASE"/>
    <property type="match status" value="1"/>
</dbReference>
<evidence type="ECO:0000313" key="2">
    <source>
        <dbReference type="Proteomes" id="UP000283634"/>
    </source>
</evidence>
<reference evidence="1 2" key="1">
    <citation type="journal article" date="2018" name="BMC Genomics">
        <title>Genomic comparison of Trypanosoma conorhini and Trypanosoma rangeli to Trypanosoma cruzi strains of high and low virulence.</title>
        <authorList>
            <person name="Bradwell K.R."/>
            <person name="Koparde V.N."/>
            <person name="Matveyev A.V."/>
            <person name="Serrano M.G."/>
            <person name="Alves J.M."/>
            <person name="Parikh H."/>
            <person name="Huang B."/>
            <person name="Lee V."/>
            <person name="Espinosa-Alvarez O."/>
            <person name="Ortiz P.A."/>
            <person name="Costa-Martins A.G."/>
            <person name="Teixeira M.M."/>
            <person name="Buck G.A."/>
        </authorList>
    </citation>
    <scope>NUCLEOTIDE SEQUENCE [LARGE SCALE GENOMIC DNA]</scope>
    <source>
        <strain evidence="1 2">AM80</strain>
    </source>
</reference>
<dbReference type="OMA" id="HGENWLC"/>
<proteinExistence type="predicted"/>
<dbReference type="PANTHER" id="PTHR30098">
    <property type="entry name" value="LEUCYL/PHENYLALANYL-TRNA--PROTEIN TRANSFERASE"/>
    <property type="match status" value="1"/>
</dbReference>
<dbReference type="RefSeq" id="XP_029238331.1">
    <property type="nucleotide sequence ID" value="XM_029381869.1"/>
</dbReference>
<dbReference type="InterPro" id="IPR004616">
    <property type="entry name" value="Leu/Phe-tRNA_Trfase"/>
</dbReference>
<dbReference type="EMBL" id="MKGL01000152">
    <property type="protein sequence ID" value="RNF04839.1"/>
    <property type="molecule type" value="Genomic_DNA"/>
</dbReference>
<keyword evidence="2" id="KW-1185">Reference proteome</keyword>
<dbReference type="GO" id="GO:0008914">
    <property type="term" value="F:leucyl-tRNA--protein transferase activity"/>
    <property type="evidence" value="ECO:0007669"/>
    <property type="project" value="InterPro"/>
</dbReference>
<dbReference type="AlphaFoldDB" id="A0A3R7KMU3"/>
<dbReference type="Gene3D" id="3.40.630.70">
    <property type="entry name" value="Leucyl/phenylalanyl-tRNA-protein transferase, C-terminal domain"/>
    <property type="match status" value="1"/>
</dbReference>